<dbReference type="SUPFAM" id="SSF51430">
    <property type="entry name" value="NAD(P)-linked oxidoreductase"/>
    <property type="match status" value="1"/>
</dbReference>
<dbReference type="Pfam" id="PF00248">
    <property type="entry name" value="Aldo_ket_red"/>
    <property type="match status" value="1"/>
</dbReference>
<protein>
    <submittedName>
        <fullName evidence="5">Oxidoreductase</fullName>
    </submittedName>
</protein>
<evidence type="ECO:0000313" key="6">
    <source>
        <dbReference type="Proteomes" id="UP000194139"/>
    </source>
</evidence>
<dbReference type="PIRSF" id="PIRSF000097">
    <property type="entry name" value="AKR"/>
    <property type="match status" value="1"/>
</dbReference>
<dbReference type="CDD" id="cd19138">
    <property type="entry name" value="AKR_YeaE"/>
    <property type="match status" value="1"/>
</dbReference>
<name>A0A1W6Z0X8_9BORD</name>
<sequence>MSTRRTVAFPDGSTVPALGQGTWFMGESAHRAAAEIRALQAGIDAGLTLIDTAEMYANGGAEEIVGRAIQGRRDAVFLVSKVLPGNASRRGVPRACEASLRRLGVDRIDLYLLHWRGPHPLAETVEAMERLVQEGKIARWGVSNLDTDDMEELTAVPQGQRCQTDQVLYNLGRRGIEHDLLPWCRARNIPVMAYSPIEQGRLLLDPALRRIGGRHGVTAAAIALAWVLREPNVIAIPKTGSLEHLKQNQASLEVRLTEQDIAELDDAFPPPRRKRPLEML</sequence>
<evidence type="ECO:0000259" key="4">
    <source>
        <dbReference type="Pfam" id="PF00248"/>
    </source>
</evidence>
<feature type="active site" description="Proton donor" evidence="1">
    <location>
        <position position="56"/>
    </location>
</feature>
<dbReference type="GO" id="GO:0016491">
    <property type="term" value="F:oxidoreductase activity"/>
    <property type="evidence" value="ECO:0007669"/>
    <property type="project" value="InterPro"/>
</dbReference>
<evidence type="ECO:0000256" key="1">
    <source>
        <dbReference type="PIRSR" id="PIRSR000097-1"/>
    </source>
</evidence>
<dbReference type="InterPro" id="IPR020471">
    <property type="entry name" value="AKR"/>
</dbReference>
<keyword evidence="6" id="KW-1185">Reference proteome</keyword>
<dbReference type="InterPro" id="IPR036812">
    <property type="entry name" value="NAD(P)_OxRdtase_dom_sf"/>
</dbReference>
<dbReference type="PANTHER" id="PTHR43638:SF3">
    <property type="entry name" value="ALDEHYDE REDUCTASE"/>
    <property type="match status" value="1"/>
</dbReference>
<accession>A0A1W6Z0X8</accession>
<dbReference type="AlphaFoldDB" id="A0A1W6Z0X8"/>
<reference evidence="5 6" key="1">
    <citation type="submission" date="2017-05" db="EMBL/GenBank/DDBJ databases">
        <title>Complete and WGS of Bordetella genogroups.</title>
        <authorList>
            <person name="Spilker T."/>
            <person name="LiPuma J."/>
        </authorList>
    </citation>
    <scope>NUCLEOTIDE SEQUENCE [LARGE SCALE GENOMIC DNA]</scope>
    <source>
        <strain evidence="5 6">AU17164</strain>
    </source>
</reference>
<dbReference type="Proteomes" id="UP000194139">
    <property type="component" value="Chromosome"/>
</dbReference>
<gene>
    <name evidence="5" type="ORF">CAL13_13030</name>
</gene>
<feature type="binding site" evidence="2">
    <location>
        <position position="114"/>
    </location>
    <ligand>
        <name>substrate</name>
    </ligand>
</feature>
<dbReference type="PANTHER" id="PTHR43638">
    <property type="entry name" value="OXIDOREDUCTASE, ALDO/KETO REDUCTASE FAMILY PROTEIN"/>
    <property type="match status" value="1"/>
</dbReference>
<evidence type="ECO:0000256" key="3">
    <source>
        <dbReference type="PIRSR" id="PIRSR000097-3"/>
    </source>
</evidence>
<dbReference type="Gene3D" id="3.20.20.100">
    <property type="entry name" value="NADP-dependent oxidoreductase domain"/>
    <property type="match status" value="1"/>
</dbReference>
<feature type="domain" description="NADP-dependent oxidoreductase" evidence="4">
    <location>
        <begin position="18"/>
        <end position="266"/>
    </location>
</feature>
<organism evidence="5 6">
    <name type="scientific">Bordetella genomosp. 9</name>
    <dbReference type="NCBI Taxonomy" id="1416803"/>
    <lineage>
        <taxon>Bacteria</taxon>
        <taxon>Pseudomonadati</taxon>
        <taxon>Pseudomonadota</taxon>
        <taxon>Betaproteobacteria</taxon>
        <taxon>Burkholderiales</taxon>
        <taxon>Alcaligenaceae</taxon>
        <taxon>Bordetella</taxon>
    </lineage>
</organism>
<dbReference type="PRINTS" id="PR00069">
    <property type="entry name" value="ALDKETRDTASE"/>
</dbReference>
<dbReference type="EMBL" id="CP021109">
    <property type="protein sequence ID" value="ARP87027.1"/>
    <property type="molecule type" value="Genomic_DNA"/>
</dbReference>
<proteinExistence type="predicted"/>
<feature type="site" description="Lowers pKa of active site Tyr" evidence="3">
    <location>
        <position position="81"/>
    </location>
</feature>
<evidence type="ECO:0000256" key="2">
    <source>
        <dbReference type="PIRSR" id="PIRSR000097-2"/>
    </source>
</evidence>
<dbReference type="RefSeq" id="WP_086072614.1">
    <property type="nucleotide sequence ID" value="NZ_CP021109.1"/>
</dbReference>
<evidence type="ECO:0000313" key="5">
    <source>
        <dbReference type="EMBL" id="ARP87027.1"/>
    </source>
</evidence>
<dbReference type="InterPro" id="IPR023210">
    <property type="entry name" value="NADP_OxRdtase_dom"/>
</dbReference>